<dbReference type="PANTHER" id="PTHR37827:SF1">
    <property type="entry name" value="HNH DOMAIN-CONTAINING PROTEIN"/>
    <property type="match status" value="1"/>
</dbReference>
<dbReference type="Proteomes" id="UP001269375">
    <property type="component" value="Unassembled WGS sequence"/>
</dbReference>
<proteinExistence type="predicted"/>
<protein>
    <recommendedName>
        <fullName evidence="3">HNH endonuclease</fullName>
    </recommendedName>
</protein>
<dbReference type="RefSeq" id="WP_251594360.1">
    <property type="nucleotide sequence ID" value="NZ_JAMLJI010000003.1"/>
</dbReference>
<sequence>MDEMTSSYAVPPRPECCELCGRAVDALTKHHLIPRTVHRKKRFRKRYSKEQMHTAILWLCRPCHRHIHVVLSEQAMAEQYATRAALMTHPDIAEFVTWLSAKPPGFQPSSRRPRRS</sequence>
<comment type="caution">
    <text evidence="1">The sequence shown here is derived from an EMBL/GenBank/DDBJ whole genome shotgun (WGS) entry which is preliminary data.</text>
</comment>
<evidence type="ECO:0000313" key="1">
    <source>
        <dbReference type="EMBL" id="MDR5896607.1"/>
    </source>
</evidence>
<accession>A0ABU1GYT4</accession>
<dbReference type="PANTHER" id="PTHR37827">
    <property type="entry name" value="TUDOR DOMAIN-CONTAINING PROTEIN"/>
    <property type="match status" value="1"/>
</dbReference>
<name>A0ABU1GYT4_9GAMM</name>
<organism evidence="1 2">
    <name type="scientific">Larsenimonas suaedae</name>
    <dbReference type="NCBI Taxonomy" id="1851019"/>
    <lineage>
        <taxon>Bacteria</taxon>
        <taxon>Pseudomonadati</taxon>
        <taxon>Pseudomonadota</taxon>
        <taxon>Gammaproteobacteria</taxon>
        <taxon>Oceanospirillales</taxon>
        <taxon>Halomonadaceae</taxon>
        <taxon>Larsenimonas</taxon>
    </lineage>
</organism>
<keyword evidence="2" id="KW-1185">Reference proteome</keyword>
<evidence type="ECO:0000313" key="2">
    <source>
        <dbReference type="Proteomes" id="UP001269375"/>
    </source>
</evidence>
<dbReference type="EMBL" id="JARWAO010000005">
    <property type="protein sequence ID" value="MDR5896607.1"/>
    <property type="molecule type" value="Genomic_DNA"/>
</dbReference>
<reference evidence="1 2" key="1">
    <citation type="submission" date="2023-04" db="EMBL/GenBank/DDBJ databases">
        <title>A long-awaited taxogenomic arrangement of the family Halomonadaceae.</title>
        <authorList>
            <person name="De La Haba R."/>
            <person name="Chuvochina M."/>
            <person name="Wittouck S."/>
            <person name="Arahal D.R."/>
            <person name="Sanchez-Porro C."/>
            <person name="Hugenholtz P."/>
            <person name="Ventosa A."/>
        </authorList>
    </citation>
    <scope>NUCLEOTIDE SEQUENCE [LARGE SCALE GENOMIC DNA]</scope>
    <source>
        <strain evidence="1 2">DSM 22428</strain>
    </source>
</reference>
<gene>
    <name evidence="1" type="ORF">QC825_11025</name>
</gene>
<evidence type="ECO:0008006" key="3">
    <source>
        <dbReference type="Google" id="ProtNLM"/>
    </source>
</evidence>